<reference evidence="4" key="1">
    <citation type="submission" date="2022-11" db="EMBL/GenBank/DDBJ databases">
        <authorList>
            <person name="Petersen C."/>
        </authorList>
    </citation>
    <scope>NUCLEOTIDE SEQUENCE</scope>
    <source>
        <strain evidence="4">IBT 30069</strain>
    </source>
</reference>
<dbReference type="PANTHER" id="PTHR12732:SF0">
    <property type="entry name" value="PCI DOMAIN-CONTAINING PROTEIN 2"/>
    <property type="match status" value="1"/>
</dbReference>
<proteinExistence type="inferred from homology"/>
<dbReference type="SMART" id="SM00753">
    <property type="entry name" value="PAM"/>
    <property type="match status" value="1"/>
</dbReference>
<feature type="domain" description="PCI" evidence="3">
    <location>
        <begin position="269"/>
        <end position="469"/>
    </location>
</feature>
<dbReference type="PANTHER" id="PTHR12732">
    <property type="entry name" value="UNCHARACTERIZED PROTEASOME COMPONENT REGION PCI-CONTAINING"/>
    <property type="match status" value="1"/>
</dbReference>
<evidence type="ECO:0000259" key="3">
    <source>
        <dbReference type="PROSITE" id="PS50250"/>
    </source>
</evidence>
<dbReference type="InterPro" id="IPR000717">
    <property type="entry name" value="PCI_dom"/>
</dbReference>
<dbReference type="OrthoDB" id="10252687at2759"/>
<evidence type="ECO:0000313" key="4">
    <source>
        <dbReference type="EMBL" id="KAJ5106369.1"/>
    </source>
</evidence>
<keyword evidence="5" id="KW-1185">Reference proteome</keyword>
<accession>A0A9W9FU34</accession>
<dbReference type="Proteomes" id="UP001149165">
    <property type="component" value="Unassembled WGS sequence"/>
</dbReference>
<comment type="caution">
    <text evidence="4">The sequence shown here is derived from an EMBL/GenBank/DDBJ whole genome shotgun (WGS) entry which is preliminary data.</text>
</comment>
<dbReference type="Gene3D" id="1.10.10.10">
    <property type="entry name" value="Winged helix-like DNA-binding domain superfamily/Winged helix DNA-binding domain"/>
    <property type="match status" value="1"/>
</dbReference>
<dbReference type="EMBL" id="JAPQKH010000003">
    <property type="protein sequence ID" value="KAJ5106369.1"/>
    <property type="molecule type" value="Genomic_DNA"/>
</dbReference>
<protein>
    <recommendedName>
        <fullName evidence="2">Protein CSN12 homolog</fullName>
    </recommendedName>
</protein>
<dbReference type="Pfam" id="PF01399">
    <property type="entry name" value="PCI"/>
    <property type="match status" value="1"/>
</dbReference>
<sequence>MFDLDSRAISVSASQANRVRLTMSGTLLNDFIAAHLYESGPRLATVFTPDIYNDNLQTFHELFEPIGLPDDLRDKVFLPNKKQLKVSKAEQKVWVEVFVEYWKAVNELFMYQNRQPGASAVVIFNAWKKFVNVLIRGYSSPSSFPAWTLPCLYISGKYLRVFAIKADAEVVSQGSASFGFQDDLAADFEKNGNLEEAARIMNRMFTLCLSDRAPIEDSRKWGIYNTTNLLFKTYFKINSVGLTKNLLRAINAQSHDLPRLEAFPKSHIVTFEYYVGVIHFLDENYIEAEKHLTSAWRMCHRQALKNRELILTYLIPCHLVTTHTLPSPRLLAQFPRLEEFFRPLSNCIRKGDLVGFDRAMTAGEEEFVKRRIYLPLERGRDIALRNLFRKVFIAGGFEEAKDGQPPIRRTRVPVAEFAAALRIGTHATARTRVDTDEVECLLANLIYKGLMKGYIARERGIVVLSKNNSAFPGTGV</sequence>
<reference evidence="4" key="2">
    <citation type="journal article" date="2023" name="IMA Fungus">
        <title>Comparative genomic study of the Penicillium genus elucidates a diverse pangenome and 15 lateral gene transfer events.</title>
        <authorList>
            <person name="Petersen C."/>
            <person name="Sorensen T."/>
            <person name="Nielsen M.R."/>
            <person name="Sondergaard T.E."/>
            <person name="Sorensen J.L."/>
            <person name="Fitzpatrick D.A."/>
            <person name="Frisvad J.C."/>
            <person name="Nielsen K.L."/>
        </authorList>
    </citation>
    <scope>NUCLEOTIDE SEQUENCE</scope>
    <source>
        <strain evidence="4">IBT 30069</strain>
    </source>
</reference>
<organism evidence="4 5">
    <name type="scientific">Penicillium angulare</name>
    <dbReference type="NCBI Taxonomy" id="116970"/>
    <lineage>
        <taxon>Eukaryota</taxon>
        <taxon>Fungi</taxon>
        <taxon>Dikarya</taxon>
        <taxon>Ascomycota</taxon>
        <taxon>Pezizomycotina</taxon>
        <taxon>Eurotiomycetes</taxon>
        <taxon>Eurotiomycetidae</taxon>
        <taxon>Eurotiales</taxon>
        <taxon>Aspergillaceae</taxon>
        <taxon>Penicillium</taxon>
    </lineage>
</organism>
<evidence type="ECO:0000256" key="2">
    <source>
        <dbReference type="ARBA" id="ARBA00073854"/>
    </source>
</evidence>
<dbReference type="GO" id="GO:0003723">
    <property type="term" value="F:RNA binding"/>
    <property type="evidence" value="ECO:0007669"/>
    <property type="project" value="InterPro"/>
</dbReference>
<evidence type="ECO:0000313" key="5">
    <source>
        <dbReference type="Proteomes" id="UP001149165"/>
    </source>
</evidence>
<dbReference type="InterPro" id="IPR036388">
    <property type="entry name" value="WH-like_DNA-bd_sf"/>
</dbReference>
<dbReference type="InterPro" id="IPR045114">
    <property type="entry name" value="Csn12-like"/>
</dbReference>
<gene>
    <name evidence="4" type="ORF">N7456_003044</name>
</gene>
<comment type="similarity">
    <text evidence="1">Belongs to the CSN12 family.</text>
</comment>
<dbReference type="FunFam" id="1.10.10.10:FF:000366">
    <property type="entry name" value="COP9 signalosome complex subunit"/>
    <property type="match status" value="1"/>
</dbReference>
<evidence type="ECO:0000256" key="1">
    <source>
        <dbReference type="ARBA" id="ARBA00025771"/>
    </source>
</evidence>
<name>A0A9W9FU34_9EURO</name>
<dbReference type="GO" id="GO:0003690">
    <property type="term" value="F:double-stranded DNA binding"/>
    <property type="evidence" value="ECO:0007669"/>
    <property type="project" value="InterPro"/>
</dbReference>
<dbReference type="AlphaFoldDB" id="A0A9W9FU34"/>
<dbReference type="PROSITE" id="PS50250">
    <property type="entry name" value="PCI"/>
    <property type="match status" value="1"/>
</dbReference>